<reference evidence="1" key="1">
    <citation type="submission" date="2022-05" db="EMBL/GenBank/DDBJ databases">
        <title>The Musa troglodytarum L. genome provides insights into the mechanism of non-climacteric behaviour and enrichment of carotenoids.</title>
        <authorList>
            <person name="Wang J."/>
        </authorList>
    </citation>
    <scope>NUCLEOTIDE SEQUENCE</scope>
    <source>
        <tissue evidence="1">Leaf</tissue>
    </source>
</reference>
<name>A0A9E7EWC2_9LILI</name>
<organism evidence="1 2">
    <name type="scientific">Musa troglodytarum</name>
    <name type="common">fe'i banana</name>
    <dbReference type="NCBI Taxonomy" id="320322"/>
    <lineage>
        <taxon>Eukaryota</taxon>
        <taxon>Viridiplantae</taxon>
        <taxon>Streptophyta</taxon>
        <taxon>Embryophyta</taxon>
        <taxon>Tracheophyta</taxon>
        <taxon>Spermatophyta</taxon>
        <taxon>Magnoliopsida</taxon>
        <taxon>Liliopsida</taxon>
        <taxon>Zingiberales</taxon>
        <taxon>Musaceae</taxon>
        <taxon>Musa</taxon>
    </lineage>
</organism>
<proteinExistence type="predicted"/>
<evidence type="ECO:0000313" key="2">
    <source>
        <dbReference type="Proteomes" id="UP001055439"/>
    </source>
</evidence>
<dbReference type="AlphaFoldDB" id="A0A9E7EWC2"/>
<dbReference type="OrthoDB" id="781878at2759"/>
<protein>
    <submittedName>
        <fullName evidence="1">Uncharacterized protein</fullName>
    </submittedName>
</protein>
<evidence type="ECO:0000313" key="1">
    <source>
        <dbReference type="EMBL" id="URD83870.1"/>
    </source>
</evidence>
<gene>
    <name evidence="1" type="ORF">MUK42_17807</name>
</gene>
<sequence length="258" mass="27784">MKQLLQQSPLDLVRAQKPSLMATPALTNKTCMLEEKKAAGSGKQSGGGRMWWRRIHFAEEGGDGADETPREGVHPLQLLGVGAAMHQLKAAGVGGLVGHGKGRRYSSLVRLNKCFGEVAVVVDAGPTTVSAPSSSSSSLSLSLCTPPSFLYRRRSMLAPPLPYMPRSTAKQTEVVGISTLLVRILTTGGQKSRAIDDGGRLPPAAYLLIAERRRGEQGLPAGASFRCPSLFFLLRPPSDFWDIGEKHKAQEAKLLWRS</sequence>
<accession>A0A9E7EWC2</accession>
<dbReference type="Proteomes" id="UP001055439">
    <property type="component" value="Chromosome 10"/>
</dbReference>
<keyword evidence="2" id="KW-1185">Reference proteome</keyword>
<dbReference type="EMBL" id="CP097503">
    <property type="protein sequence ID" value="URD83870.1"/>
    <property type="molecule type" value="Genomic_DNA"/>
</dbReference>